<protein>
    <submittedName>
        <fullName evidence="2">Uncharacterized protein</fullName>
    </submittedName>
</protein>
<feature type="compositionally biased region" description="Low complexity" evidence="1">
    <location>
        <begin position="286"/>
        <end position="299"/>
    </location>
</feature>
<dbReference type="AlphaFoldDB" id="A0AAD3TZU4"/>
<comment type="caution">
    <text evidence="2">The sequence shown here is derived from an EMBL/GenBank/DDBJ whole genome shotgun (WGS) entry which is preliminary data.</text>
</comment>
<keyword evidence="3" id="KW-1185">Reference proteome</keyword>
<reference evidence="2" key="2">
    <citation type="submission" date="2023-06" db="EMBL/GenBank/DDBJ databases">
        <authorList>
            <person name="Kobayashi Y."/>
            <person name="Kayamori A."/>
            <person name="Aoki K."/>
            <person name="Shiwa Y."/>
            <person name="Fujita N."/>
            <person name="Sugita T."/>
            <person name="Iwasaki W."/>
            <person name="Tanaka N."/>
            <person name="Takashima M."/>
        </authorList>
    </citation>
    <scope>NUCLEOTIDE SEQUENCE</scope>
    <source>
        <strain evidence="2">HIS016</strain>
    </source>
</reference>
<feature type="compositionally biased region" description="Polar residues" evidence="1">
    <location>
        <begin position="677"/>
        <end position="687"/>
    </location>
</feature>
<dbReference type="Proteomes" id="UP001222932">
    <property type="component" value="Unassembled WGS sequence"/>
</dbReference>
<organism evidence="2 3">
    <name type="scientific">Cutaneotrichosporon spelunceum</name>
    <dbReference type="NCBI Taxonomy" id="1672016"/>
    <lineage>
        <taxon>Eukaryota</taxon>
        <taxon>Fungi</taxon>
        <taxon>Dikarya</taxon>
        <taxon>Basidiomycota</taxon>
        <taxon>Agaricomycotina</taxon>
        <taxon>Tremellomycetes</taxon>
        <taxon>Trichosporonales</taxon>
        <taxon>Trichosporonaceae</taxon>
        <taxon>Cutaneotrichosporon</taxon>
    </lineage>
</organism>
<reference evidence="2" key="1">
    <citation type="journal article" date="2023" name="BMC Genomics">
        <title>Chromosome-level genome assemblies of Cutaneotrichosporon spp. (Trichosporonales, Basidiomycota) reveal imbalanced evolution between nucleotide sequences and chromosome synteny.</title>
        <authorList>
            <person name="Kobayashi Y."/>
            <person name="Kayamori A."/>
            <person name="Aoki K."/>
            <person name="Shiwa Y."/>
            <person name="Matsutani M."/>
            <person name="Fujita N."/>
            <person name="Sugita T."/>
            <person name="Iwasaki W."/>
            <person name="Tanaka N."/>
            <person name="Takashima M."/>
        </authorList>
    </citation>
    <scope>NUCLEOTIDE SEQUENCE</scope>
    <source>
        <strain evidence="2">HIS016</strain>
    </source>
</reference>
<feature type="region of interest" description="Disordered" evidence="1">
    <location>
        <begin position="69"/>
        <end position="229"/>
    </location>
</feature>
<evidence type="ECO:0000313" key="3">
    <source>
        <dbReference type="Proteomes" id="UP001222932"/>
    </source>
</evidence>
<sequence length="724" mass="79691">MSRDQDKDPWSTGIVRTPSPASSDADEYVSVNGFIQLSRDNDLAHELDLSRREDHAIVKESPFTLAKLRAQQQALKSNTTTQDERRSGGPIRTADGSDEPACATDNTRRPALKKPRVANTGWTDTNGKALDAGPIRKKGKSGRGEQSEAKGKLKNGVRKEEPASKPPVKHKTKRKTTDDDKVEFHKLPTITSHSDFPILAGLERQRSLPKKKPAKKDPPATASVVLSKPHQAKLDLDALISGYRHKPKVRAPPSYGPPSPADTKSIDLDLTAALNKQLGPLRNQEASKFAAQSKAASTARPPKALTEPFKALASQSKPSPIVSAGTRPHEIVDLTSPDPTIRESPGNKSISPDLGHVTSLKPLEVIQPIAVHHKVVQLLEELVEDHDPSAKFKHASRHPPLRHQDISRIHRNPDQPTQGDAEIAFLKRHSVYNRPVLDERPEDKAVQLETDNVFPSKQHPAWQLQDQQDAYGGHGIDRQSWIGYHEPSMLAQQWQQHDGDSRHGFADQDLQPRLGRSVDGLWDQEQQQSYDIAVRNQIARPASKEWSTLPPKRQRVTLHPDVSGGKSSKFRLPINLLSDRKLRSQKPVPPTPPTQSSPLNSESSLYTGGVTITKWTPRARTQIPAPQSTGASQREYVPSNMRALELMQDSSPEKGGYPSLTPQRSPQPHLAAAQRCAGSSSYQSQLGSIPYATPRSLARGPSTGPVDDDDDNWAAAWRLSANGR</sequence>
<feature type="compositionally biased region" description="Polar residues" evidence="1">
    <location>
        <begin position="70"/>
        <end position="81"/>
    </location>
</feature>
<feature type="compositionally biased region" description="Basic and acidic residues" evidence="1">
    <location>
        <begin position="142"/>
        <end position="163"/>
    </location>
</feature>
<feature type="region of interest" description="Disordered" evidence="1">
    <location>
        <begin position="283"/>
        <end position="302"/>
    </location>
</feature>
<feature type="region of interest" description="Disordered" evidence="1">
    <location>
        <begin position="543"/>
        <end position="605"/>
    </location>
</feature>
<feature type="compositionally biased region" description="Basic and acidic residues" evidence="1">
    <location>
        <begin position="175"/>
        <end position="186"/>
    </location>
</feature>
<accession>A0AAD3TZU4</accession>
<proteinExistence type="predicted"/>
<gene>
    <name evidence="2" type="ORF">CspeluHIS016_0901120</name>
</gene>
<feature type="region of interest" description="Disordered" evidence="1">
    <location>
        <begin position="649"/>
        <end position="711"/>
    </location>
</feature>
<name>A0AAD3TZU4_9TREE</name>
<dbReference type="EMBL" id="BTCM01000009">
    <property type="protein sequence ID" value="GMK59895.1"/>
    <property type="molecule type" value="Genomic_DNA"/>
</dbReference>
<evidence type="ECO:0000256" key="1">
    <source>
        <dbReference type="SAM" id="MobiDB-lite"/>
    </source>
</evidence>
<feature type="region of interest" description="Disordered" evidence="1">
    <location>
        <begin position="308"/>
        <end position="353"/>
    </location>
</feature>
<feature type="region of interest" description="Disordered" evidence="1">
    <location>
        <begin position="244"/>
        <end position="265"/>
    </location>
</feature>
<evidence type="ECO:0000313" key="2">
    <source>
        <dbReference type="EMBL" id="GMK59895.1"/>
    </source>
</evidence>
<feature type="region of interest" description="Disordered" evidence="1">
    <location>
        <begin position="1"/>
        <end position="26"/>
    </location>
</feature>